<reference evidence="1 2" key="1">
    <citation type="submission" date="2020-08" db="EMBL/GenBank/DDBJ databases">
        <title>Description of novel Flavobacterium F-392 isolate.</title>
        <authorList>
            <person name="Saticioglu I.B."/>
            <person name="Duman M."/>
            <person name="Altun S."/>
        </authorList>
    </citation>
    <scope>NUCLEOTIDE SEQUENCE [LARGE SCALE GENOMIC DNA]</scope>
    <source>
        <strain evidence="1 2">F-392</strain>
    </source>
</reference>
<protein>
    <recommendedName>
        <fullName evidence="3">Lipoprotein</fullName>
    </recommendedName>
</protein>
<organism evidence="1 2">
    <name type="scientific">Flavobacterium muglaense</name>
    <dbReference type="NCBI Taxonomy" id="2764716"/>
    <lineage>
        <taxon>Bacteria</taxon>
        <taxon>Pseudomonadati</taxon>
        <taxon>Bacteroidota</taxon>
        <taxon>Flavobacteriia</taxon>
        <taxon>Flavobacteriales</taxon>
        <taxon>Flavobacteriaceae</taxon>
        <taxon>Flavobacterium</taxon>
    </lineage>
</organism>
<proteinExistence type="predicted"/>
<keyword evidence="2" id="KW-1185">Reference proteome</keyword>
<evidence type="ECO:0000313" key="2">
    <source>
        <dbReference type="Proteomes" id="UP000641454"/>
    </source>
</evidence>
<name>A0A923SJB2_9FLAO</name>
<accession>A0A923SJB2</accession>
<dbReference type="EMBL" id="JACRUL010000011">
    <property type="protein sequence ID" value="MBC5844108.1"/>
    <property type="molecule type" value="Genomic_DNA"/>
</dbReference>
<evidence type="ECO:0008006" key="3">
    <source>
        <dbReference type="Google" id="ProtNLM"/>
    </source>
</evidence>
<dbReference type="AlphaFoldDB" id="A0A923SJB2"/>
<dbReference type="Proteomes" id="UP000641454">
    <property type="component" value="Unassembled WGS sequence"/>
</dbReference>
<gene>
    <name evidence="1" type="ORF">H8R25_06620</name>
</gene>
<dbReference type="RefSeq" id="WP_187017778.1">
    <property type="nucleotide sequence ID" value="NZ_JACRUK010000011.1"/>
</dbReference>
<comment type="caution">
    <text evidence="1">The sequence shown here is derived from an EMBL/GenBank/DDBJ whole genome shotgun (WGS) entry which is preliminary data.</text>
</comment>
<dbReference type="PROSITE" id="PS51257">
    <property type="entry name" value="PROKAR_LIPOPROTEIN"/>
    <property type="match status" value="1"/>
</dbReference>
<evidence type="ECO:0000313" key="1">
    <source>
        <dbReference type="EMBL" id="MBC5844108.1"/>
    </source>
</evidence>
<sequence>MKKNILKSPIYFVLFSLIIISCKDVSTVNSISNNSEDKKIDSKYIAYLQKYEDPDSQGSDKVNFQKIGKNVFWVTYYHEAGTKQEYYWKNVNNLLVPCFIFEYGGMDWDSNLEYYFEDIKTGKKKEGSATEADILKLKENFIKENFKNI</sequence>